<evidence type="ECO:0000256" key="1">
    <source>
        <dbReference type="ARBA" id="ARBA00022801"/>
    </source>
</evidence>
<organism evidence="3">
    <name type="scientific">Absidia glauca</name>
    <name type="common">Pin mould</name>
    <dbReference type="NCBI Taxonomy" id="4829"/>
    <lineage>
        <taxon>Eukaryota</taxon>
        <taxon>Fungi</taxon>
        <taxon>Fungi incertae sedis</taxon>
        <taxon>Mucoromycota</taxon>
        <taxon>Mucoromycotina</taxon>
        <taxon>Mucoromycetes</taxon>
        <taxon>Mucorales</taxon>
        <taxon>Cunninghamellaceae</taxon>
        <taxon>Absidia</taxon>
    </lineage>
</organism>
<keyword evidence="2" id="KW-1133">Transmembrane helix</keyword>
<dbReference type="OMA" id="YNISWAY"/>
<dbReference type="Pfam" id="PF04185">
    <property type="entry name" value="Phosphoesterase"/>
    <property type="match status" value="1"/>
</dbReference>
<keyword evidence="2" id="KW-0472">Membrane</keyword>
<dbReference type="InParanoid" id="A0A168SF61"/>
<keyword evidence="2" id="KW-0812">Transmembrane</keyword>
<keyword evidence="1" id="KW-0378">Hydrolase</keyword>
<sequence>MGGFLSNFIRYRDPKYAPQIMRGLNHSTLPILYTLAKEYAISDLRLNSAKSVERKVVSFFLLSFFLSLFFFPSGSTFPNRNFLHAATSGGIVNNDIPKIGYNMTTIFERMDQQGIPYGIYTAGPFPYTTLFRYFRQPAKLEKHGSMEDFYNDCQAGTLGSYVYLEPAMFGLDYRLRNDQHPRANAYYDLRRGELFYKQVYEAVRSSPQWESMLLVLVWDEHGGFYDHVPPPDNVVNPDGLVDPTFDFTRLGIRVPAILISPWIERGSVLPRAHHLEHASVSSTIHALFGTPYLTRRDQQANTFHQFANLSIPRSDCPLTLPEPAWQFDKE</sequence>
<accession>A0A168SF61</accession>
<dbReference type="GO" id="GO:0009395">
    <property type="term" value="P:phospholipid catabolic process"/>
    <property type="evidence" value="ECO:0007669"/>
    <property type="project" value="TreeGrafter"/>
</dbReference>
<reference evidence="3" key="1">
    <citation type="submission" date="2016-04" db="EMBL/GenBank/DDBJ databases">
        <authorList>
            <person name="Evans L.H."/>
            <person name="Alamgir A."/>
            <person name="Owens N."/>
            <person name="Weber N.D."/>
            <person name="Virtaneva K."/>
            <person name="Barbian K."/>
            <person name="Babar A."/>
            <person name="Rosenke K."/>
        </authorList>
    </citation>
    <scope>NUCLEOTIDE SEQUENCE [LARGE SCALE GENOMIC DNA]</scope>
    <source>
        <strain evidence="3">CBS 101.48</strain>
    </source>
</reference>
<keyword evidence="4" id="KW-1185">Reference proteome</keyword>
<dbReference type="Gene3D" id="3.40.720.10">
    <property type="entry name" value="Alkaline Phosphatase, subunit A"/>
    <property type="match status" value="1"/>
</dbReference>
<dbReference type="Proteomes" id="UP000078561">
    <property type="component" value="Unassembled WGS sequence"/>
</dbReference>
<evidence type="ECO:0000313" key="3">
    <source>
        <dbReference type="EMBL" id="SAM08347.1"/>
    </source>
</evidence>
<gene>
    <name evidence="3" type="primary">ABSGL_14010.1 scaffold 14385</name>
</gene>
<dbReference type="EMBL" id="LT554895">
    <property type="protein sequence ID" value="SAM08347.1"/>
    <property type="molecule type" value="Genomic_DNA"/>
</dbReference>
<name>A0A168SF61_ABSGL</name>
<evidence type="ECO:0000256" key="2">
    <source>
        <dbReference type="SAM" id="Phobius"/>
    </source>
</evidence>
<dbReference type="OrthoDB" id="5135119at2759"/>
<dbReference type="InterPro" id="IPR007312">
    <property type="entry name" value="Phosphoesterase"/>
</dbReference>
<dbReference type="PANTHER" id="PTHR31956:SF1">
    <property type="entry name" value="NON-SPECIFIC PHOSPHOLIPASE C1"/>
    <property type="match status" value="1"/>
</dbReference>
<dbReference type="PANTHER" id="PTHR31956">
    <property type="entry name" value="NON-SPECIFIC PHOSPHOLIPASE C4-RELATED"/>
    <property type="match status" value="1"/>
</dbReference>
<dbReference type="STRING" id="4829.A0A168SF61"/>
<evidence type="ECO:0000313" key="4">
    <source>
        <dbReference type="Proteomes" id="UP000078561"/>
    </source>
</evidence>
<dbReference type="AlphaFoldDB" id="A0A168SF61"/>
<proteinExistence type="predicted"/>
<dbReference type="InterPro" id="IPR017850">
    <property type="entry name" value="Alkaline_phosphatase_core_sf"/>
</dbReference>
<feature type="transmembrane region" description="Helical" evidence="2">
    <location>
        <begin position="56"/>
        <end position="74"/>
    </location>
</feature>
<dbReference type="GO" id="GO:0042578">
    <property type="term" value="F:phosphoric ester hydrolase activity"/>
    <property type="evidence" value="ECO:0007669"/>
    <property type="project" value="UniProtKB-ARBA"/>
</dbReference>
<protein>
    <submittedName>
        <fullName evidence="3">Uncharacterized protein</fullName>
    </submittedName>
</protein>